<keyword evidence="5" id="KW-1185">Reference proteome</keyword>
<dbReference type="GO" id="GO:0003676">
    <property type="term" value="F:nucleic acid binding"/>
    <property type="evidence" value="ECO:0007669"/>
    <property type="project" value="InterPro"/>
</dbReference>
<keyword evidence="1" id="KW-0479">Metal-binding</keyword>
<dbReference type="Pfam" id="PF00098">
    <property type="entry name" value="zf-CCHC"/>
    <property type="match status" value="1"/>
</dbReference>
<feature type="domain" description="CCHC-type" evidence="3">
    <location>
        <begin position="85"/>
        <end position="99"/>
    </location>
</feature>
<evidence type="ECO:0000259" key="3">
    <source>
        <dbReference type="PROSITE" id="PS50158"/>
    </source>
</evidence>
<accession>A0A2Z7BX53</accession>
<protein>
    <recommendedName>
        <fullName evidence="3">CCHC-type domain-containing protein</fullName>
    </recommendedName>
</protein>
<dbReference type="AlphaFoldDB" id="A0A2Z7BX53"/>
<feature type="compositionally biased region" description="Basic and acidic residues" evidence="2">
    <location>
        <begin position="17"/>
        <end position="28"/>
    </location>
</feature>
<feature type="compositionally biased region" description="Low complexity" evidence="2">
    <location>
        <begin position="111"/>
        <end position="125"/>
    </location>
</feature>
<name>A0A2Z7BX53_9LAMI</name>
<dbReference type="GO" id="GO:0008270">
    <property type="term" value="F:zinc ion binding"/>
    <property type="evidence" value="ECO:0007669"/>
    <property type="project" value="UniProtKB-KW"/>
</dbReference>
<feature type="region of interest" description="Disordered" evidence="2">
    <location>
        <begin position="103"/>
        <end position="125"/>
    </location>
</feature>
<dbReference type="EMBL" id="KV002015">
    <property type="protein sequence ID" value="KZV38228.1"/>
    <property type="molecule type" value="Genomic_DNA"/>
</dbReference>
<evidence type="ECO:0000256" key="2">
    <source>
        <dbReference type="SAM" id="MobiDB-lite"/>
    </source>
</evidence>
<dbReference type="OrthoDB" id="3863715at2759"/>
<feature type="compositionally biased region" description="Low complexity" evidence="2">
    <location>
        <begin position="46"/>
        <end position="60"/>
    </location>
</feature>
<keyword evidence="1" id="KW-0863">Zinc-finger</keyword>
<organism evidence="4 5">
    <name type="scientific">Dorcoceras hygrometricum</name>
    <dbReference type="NCBI Taxonomy" id="472368"/>
    <lineage>
        <taxon>Eukaryota</taxon>
        <taxon>Viridiplantae</taxon>
        <taxon>Streptophyta</taxon>
        <taxon>Embryophyta</taxon>
        <taxon>Tracheophyta</taxon>
        <taxon>Spermatophyta</taxon>
        <taxon>Magnoliopsida</taxon>
        <taxon>eudicotyledons</taxon>
        <taxon>Gunneridae</taxon>
        <taxon>Pentapetalae</taxon>
        <taxon>asterids</taxon>
        <taxon>lamiids</taxon>
        <taxon>Lamiales</taxon>
        <taxon>Gesneriaceae</taxon>
        <taxon>Didymocarpoideae</taxon>
        <taxon>Trichosporeae</taxon>
        <taxon>Loxocarpinae</taxon>
        <taxon>Dorcoceras</taxon>
    </lineage>
</organism>
<evidence type="ECO:0000313" key="4">
    <source>
        <dbReference type="EMBL" id="KZV38228.1"/>
    </source>
</evidence>
<keyword evidence="1" id="KW-0862">Zinc</keyword>
<proteinExistence type="predicted"/>
<dbReference type="InterPro" id="IPR036875">
    <property type="entry name" value="Znf_CCHC_sf"/>
</dbReference>
<dbReference type="SUPFAM" id="SSF57756">
    <property type="entry name" value="Retrovirus zinc finger-like domains"/>
    <property type="match status" value="1"/>
</dbReference>
<evidence type="ECO:0000313" key="5">
    <source>
        <dbReference type="Proteomes" id="UP000250235"/>
    </source>
</evidence>
<feature type="region of interest" description="Disordered" evidence="2">
    <location>
        <begin position="1"/>
        <end position="62"/>
    </location>
</feature>
<evidence type="ECO:0000256" key="1">
    <source>
        <dbReference type="PROSITE-ProRule" id="PRU00047"/>
    </source>
</evidence>
<dbReference type="PROSITE" id="PS50158">
    <property type="entry name" value="ZF_CCHC"/>
    <property type="match status" value="1"/>
</dbReference>
<dbReference type="SMART" id="SM00343">
    <property type="entry name" value="ZnF_C2HC"/>
    <property type="match status" value="1"/>
</dbReference>
<dbReference type="InterPro" id="IPR001878">
    <property type="entry name" value="Znf_CCHC"/>
</dbReference>
<sequence length="174" mass="18990">MPPRRRGRANRQILTEFEGHNEEMEHSVPVRRRARSRGHQFKAKQGSNSSGSGSSSSSSSPRAIFCGQCGGKHPSTQCVGVQGACNNCGQYGHFARVCPLAGSQHTAAPPQSRSATSTLQSTTQLSTKLNMERITYPKLLKNRRTTGQQLRRYTNTATTSRSSNQLPFLLQTAA</sequence>
<gene>
    <name evidence="4" type="ORF">F511_37215</name>
</gene>
<reference evidence="4 5" key="1">
    <citation type="journal article" date="2015" name="Proc. Natl. Acad. Sci. U.S.A.">
        <title>The resurrection genome of Boea hygrometrica: A blueprint for survival of dehydration.</title>
        <authorList>
            <person name="Xiao L."/>
            <person name="Yang G."/>
            <person name="Zhang L."/>
            <person name="Yang X."/>
            <person name="Zhao S."/>
            <person name="Ji Z."/>
            <person name="Zhou Q."/>
            <person name="Hu M."/>
            <person name="Wang Y."/>
            <person name="Chen M."/>
            <person name="Xu Y."/>
            <person name="Jin H."/>
            <person name="Xiao X."/>
            <person name="Hu G."/>
            <person name="Bao F."/>
            <person name="Hu Y."/>
            <person name="Wan P."/>
            <person name="Li L."/>
            <person name="Deng X."/>
            <person name="Kuang T."/>
            <person name="Xiang C."/>
            <person name="Zhu J.K."/>
            <person name="Oliver M.J."/>
            <person name="He Y."/>
        </authorList>
    </citation>
    <scope>NUCLEOTIDE SEQUENCE [LARGE SCALE GENOMIC DNA]</scope>
    <source>
        <strain evidence="5">cv. XS01</strain>
    </source>
</reference>
<dbReference type="Gene3D" id="4.10.60.10">
    <property type="entry name" value="Zinc finger, CCHC-type"/>
    <property type="match status" value="1"/>
</dbReference>
<dbReference type="Proteomes" id="UP000250235">
    <property type="component" value="Unassembled WGS sequence"/>
</dbReference>
<feature type="compositionally biased region" description="Basic residues" evidence="2">
    <location>
        <begin position="29"/>
        <end position="42"/>
    </location>
</feature>